<keyword evidence="1" id="KW-0472">Membrane</keyword>
<feature type="transmembrane region" description="Helical" evidence="1">
    <location>
        <begin position="176"/>
        <end position="194"/>
    </location>
</feature>
<dbReference type="SUPFAM" id="SSF103481">
    <property type="entry name" value="Multidrug resistance efflux transporter EmrE"/>
    <property type="match status" value="2"/>
</dbReference>
<dbReference type="InterPro" id="IPR037185">
    <property type="entry name" value="EmrE-like"/>
</dbReference>
<feature type="domain" description="EamA" evidence="2">
    <location>
        <begin position="2"/>
        <end position="137"/>
    </location>
</feature>
<protein>
    <recommendedName>
        <fullName evidence="2">EamA domain-containing protein</fullName>
    </recommendedName>
</protein>
<dbReference type="EMBL" id="PSRQ01000025">
    <property type="protein sequence ID" value="PWU23695.1"/>
    <property type="molecule type" value="Genomic_DNA"/>
</dbReference>
<keyword evidence="1" id="KW-0812">Transmembrane</keyword>
<dbReference type="Pfam" id="PF00892">
    <property type="entry name" value="EamA"/>
    <property type="match status" value="2"/>
</dbReference>
<evidence type="ECO:0000256" key="1">
    <source>
        <dbReference type="SAM" id="Phobius"/>
    </source>
</evidence>
<name>A0A317JTA6_9BACT</name>
<proteinExistence type="predicted"/>
<reference evidence="3 4" key="1">
    <citation type="submission" date="2018-02" db="EMBL/GenBank/DDBJ databases">
        <title>Genomic Reconstructions from Amazon Rainforest and Pasture Soil Reveal Novel Insights into the Physiology of Candidate Phyla in Tropical Sites.</title>
        <authorList>
            <person name="Kroeger M.E."/>
            <person name="Delmont T."/>
            <person name="Eren A.M."/>
            <person name="Guo J."/>
            <person name="Meyer K.M."/>
            <person name="Khan K."/>
            <person name="Rodrigues J.L.M."/>
            <person name="Bohannan B.J.M."/>
            <person name="Tringe S."/>
            <person name="Borges C.D."/>
            <person name="Tiedje J."/>
            <person name="Tsai S.M."/>
            <person name="Nusslein K."/>
        </authorList>
    </citation>
    <scope>NUCLEOTIDE SEQUENCE [LARGE SCALE GENOMIC DNA]</scope>
    <source>
        <strain evidence="3">Amazon FNV 2010 28 9</strain>
    </source>
</reference>
<feature type="transmembrane region" description="Helical" evidence="1">
    <location>
        <begin position="37"/>
        <end position="59"/>
    </location>
</feature>
<feature type="transmembrane region" description="Helical" evidence="1">
    <location>
        <begin position="215"/>
        <end position="233"/>
    </location>
</feature>
<dbReference type="Proteomes" id="UP000246104">
    <property type="component" value="Unassembled WGS sequence"/>
</dbReference>
<dbReference type="InterPro" id="IPR000620">
    <property type="entry name" value="EamA_dom"/>
</dbReference>
<feature type="transmembrane region" description="Helical" evidence="1">
    <location>
        <begin position="65"/>
        <end position="83"/>
    </location>
</feature>
<feature type="transmembrane region" description="Helical" evidence="1">
    <location>
        <begin position="95"/>
        <end position="114"/>
    </location>
</feature>
<dbReference type="PANTHER" id="PTHR22911:SF137">
    <property type="entry name" value="SOLUTE CARRIER FAMILY 35 MEMBER G2-RELATED"/>
    <property type="match status" value="1"/>
</dbReference>
<evidence type="ECO:0000259" key="2">
    <source>
        <dbReference type="Pfam" id="PF00892"/>
    </source>
</evidence>
<evidence type="ECO:0000313" key="4">
    <source>
        <dbReference type="Proteomes" id="UP000246104"/>
    </source>
</evidence>
<evidence type="ECO:0000313" key="3">
    <source>
        <dbReference type="EMBL" id="PWU23695.1"/>
    </source>
</evidence>
<feature type="transmembrane region" description="Helical" evidence="1">
    <location>
        <begin position="120"/>
        <end position="138"/>
    </location>
</feature>
<comment type="caution">
    <text evidence="3">The sequence shown here is derived from an EMBL/GenBank/DDBJ whole genome shotgun (WGS) entry which is preliminary data.</text>
</comment>
<feature type="domain" description="EamA" evidence="2">
    <location>
        <begin position="148"/>
        <end position="282"/>
    </location>
</feature>
<dbReference type="GO" id="GO:0016020">
    <property type="term" value="C:membrane"/>
    <property type="evidence" value="ECO:0007669"/>
    <property type="project" value="InterPro"/>
</dbReference>
<feature type="transmembrane region" description="Helical" evidence="1">
    <location>
        <begin position="150"/>
        <end position="170"/>
    </location>
</feature>
<keyword evidence="1" id="KW-1133">Transmembrane helix</keyword>
<dbReference type="PANTHER" id="PTHR22911">
    <property type="entry name" value="ACYL-MALONYL CONDENSING ENZYME-RELATED"/>
    <property type="match status" value="1"/>
</dbReference>
<dbReference type="AlphaFoldDB" id="A0A317JTA6"/>
<feature type="transmembrane region" description="Helical" evidence="1">
    <location>
        <begin position="6"/>
        <end position="25"/>
    </location>
</feature>
<accession>A0A317JTA6</accession>
<gene>
    <name evidence="3" type="ORF">C5B42_02190</name>
</gene>
<feature type="transmembrane region" description="Helical" evidence="1">
    <location>
        <begin position="239"/>
        <end position="258"/>
    </location>
</feature>
<sequence>MPWQLYLIASIFFISLNGLWHKSLMKGDNSDPKAQTVVFLSVGGIFVLLLSLLQGGIHLQFSPSLLANFAIVGVFSTIAYVLSYRAYQLIGAGEIAIFLSTGRLWTVIGAALFLHEVLTPIHILGTLIILLGIAIALYDQKKFKLNQGVVLVLIAGFLNGCSDVSGYHILQSMDAPTYQVIVQFLPVLLILMFFPKTIKKIKYYCTNERALKMTLLGIGDALGMLSLYLAYQAGGKASIISPLSATRVILTVALAALFLHERDRLGNKLIGAVITIVGVMFLL</sequence>
<feature type="transmembrane region" description="Helical" evidence="1">
    <location>
        <begin position="265"/>
        <end position="282"/>
    </location>
</feature>
<organism evidence="3 4">
    <name type="scientific">Candidatus Cerribacteria bacterium 'Amazon FNV 2010 28 9'</name>
    <dbReference type="NCBI Taxonomy" id="2081795"/>
    <lineage>
        <taxon>Bacteria</taxon>
        <taxon>Candidatus Cerribacteria</taxon>
    </lineage>
</organism>